<dbReference type="eggNOG" id="COG1225">
    <property type="taxonomic scope" value="Bacteria"/>
</dbReference>
<evidence type="ECO:0000256" key="2">
    <source>
        <dbReference type="ARBA" id="ARBA00013017"/>
    </source>
</evidence>
<keyword evidence="7" id="KW-0676">Redox-active center</keyword>
<comment type="similarity">
    <text evidence="9">Belongs to the peroxiredoxin family. BCP/PrxQ subfamily.</text>
</comment>
<protein>
    <recommendedName>
        <fullName evidence="2">thioredoxin-dependent peroxiredoxin</fullName>
        <ecNumber evidence="2">1.11.1.24</ecNumber>
    </recommendedName>
    <alternativeName>
        <fullName evidence="10">Bacterioferritin comigratory protein</fullName>
    </alternativeName>
    <alternativeName>
        <fullName evidence="8">Thioredoxin peroxidase</fullName>
    </alternativeName>
</protein>
<keyword evidence="14" id="KW-1185">Reference proteome</keyword>
<dbReference type="EC" id="1.11.1.24" evidence="2"/>
<evidence type="ECO:0000313" key="14">
    <source>
        <dbReference type="Proteomes" id="UP000183015"/>
    </source>
</evidence>
<dbReference type="EMBL" id="FOAZ01000020">
    <property type="protein sequence ID" value="SEM19777.1"/>
    <property type="molecule type" value="Genomic_DNA"/>
</dbReference>
<dbReference type="InterPro" id="IPR013766">
    <property type="entry name" value="Thioredoxin_domain"/>
</dbReference>
<dbReference type="InterPro" id="IPR036249">
    <property type="entry name" value="Thioredoxin-like_sf"/>
</dbReference>
<name>A0A1H7WFX7_STRJI</name>
<proteinExistence type="inferred from homology"/>
<evidence type="ECO:0000256" key="10">
    <source>
        <dbReference type="ARBA" id="ARBA00041373"/>
    </source>
</evidence>
<comment type="function">
    <text evidence="1">Thiol-specific peroxidase that catalyzes the reduction of hydrogen peroxide and organic hydroperoxides to water and alcohols, respectively. Plays a role in cell protection against oxidative stress by detoxifying peroxides and as sensor of hydrogen peroxide-mediated signaling events.</text>
</comment>
<evidence type="ECO:0000256" key="3">
    <source>
        <dbReference type="ARBA" id="ARBA00022559"/>
    </source>
</evidence>
<evidence type="ECO:0000256" key="7">
    <source>
        <dbReference type="ARBA" id="ARBA00023284"/>
    </source>
</evidence>
<dbReference type="OrthoDB" id="9809746at2"/>
<accession>A0A1H7WFX7</accession>
<evidence type="ECO:0000256" key="8">
    <source>
        <dbReference type="ARBA" id="ARBA00032824"/>
    </source>
</evidence>
<dbReference type="GO" id="GO:0034599">
    <property type="term" value="P:cellular response to oxidative stress"/>
    <property type="evidence" value="ECO:0007669"/>
    <property type="project" value="TreeGrafter"/>
</dbReference>
<dbReference type="GO" id="GO:0045454">
    <property type="term" value="P:cell redox homeostasis"/>
    <property type="evidence" value="ECO:0007669"/>
    <property type="project" value="TreeGrafter"/>
</dbReference>
<dbReference type="Pfam" id="PF00578">
    <property type="entry name" value="AhpC-TSA"/>
    <property type="match status" value="1"/>
</dbReference>
<dbReference type="GO" id="GO:0008379">
    <property type="term" value="F:thioredoxin peroxidase activity"/>
    <property type="evidence" value="ECO:0007669"/>
    <property type="project" value="TreeGrafter"/>
</dbReference>
<evidence type="ECO:0000256" key="9">
    <source>
        <dbReference type="ARBA" id="ARBA00038489"/>
    </source>
</evidence>
<evidence type="ECO:0000256" key="5">
    <source>
        <dbReference type="ARBA" id="ARBA00023002"/>
    </source>
</evidence>
<feature type="domain" description="Thioredoxin" evidence="12">
    <location>
        <begin position="48"/>
        <end position="219"/>
    </location>
</feature>
<evidence type="ECO:0000313" key="13">
    <source>
        <dbReference type="EMBL" id="SEM19777.1"/>
    </source>
</evidence>
<organism evidence="13 14">
    <name type="scientific">Streptacidiphilus jiangxiensis</name>
    <dbReference type="NCBI Taxonomy" id="235985"/>
    <lineage>
        <taxon>Bacteria</taxon>
        <taxon>Bacillati</taxon>
        <taxon>Actinomycetota</taxon>
        <taxon>Actinomycetes</taxon>
        <taxon>Kitasatosporales</taxon>
        <taxon>Streptomycetaceae</taxon>
        <taxon>Streptacidiphilus</taxon>
    </lineage>
</organism>
<dbReference type="PANTHER" id="PTHR42801:SF7">
    <property type="entry name" value="SLL1159 PROTEIN"/>
    <property type="match status" value="1"/>
</dbReference>
<keyword evidence="6" id="KW-1015">Disulfide bond</keyword>
<dbReference type="PROSITE" id="PS51352">
    <property type="entry name" value="THIOREDOXIN_2"/>
    <property type="match status" value="1"/>
</dbReference>
<evidence type="ECO:0000256" key="11">
    <source>
        <dbReference type="ARBA" id="ARBA00049091"/>
    </source>
</evidence>
<evidence type="ECO:0000256" key="4">
    <source>
        <dbReference type="ARBA" id="ARBA00022862"/>
    </source>
</evidence>
<dbReference type="RefSeq" id="WP_042446723.1">
    <property type="nucleotide sequence ID" value="NZ_BBPN01000011.1"/>
</dbReference>
<dbReference type="STRING" id="235985.SAMN05414137_120102"/>
<dbReference type="InterPro" id="IPR000866">
    <property type="entry name" value="AhpC/TSA"/>
</dbReference>
<comment type="catalytic activity">
    <reaction evidence="11">
        <text>a hydroperoxide + [thioredoxin]-dithiol = an alcohol + [thioredoxin]-disulfide + H2O</text>
        <dbReference type="Rhea" id="RHEA:62620"/>
        <dbReference type="Rhea" id="RHEA-COMP:10698"/>
        <dbReference type="Rhea" id="RHEA-COMP:10700"/>
        <dbReference type="ChEBI" id="CHEBI:15377"/>
        <dbReference type="ChEBI" id="CHEBI:29950"/>
        <dbReference type="ChEBI" id="CHEBI:30879"/>
        <dbReference type="ChEBI" id="CHEBI:35924"/>
        <dbReference type="ChEBI" id="CHEBI:50058"/>
        <dbReference type="EC" id="1.11.1.24"/>
    </reaction>
</comment>
<dbReference type="CDD" id="cd02970">
    <property type="entry name" value="PRX_like2"/>
    <property type="match status" value="1"/>
</dbReference>
<reference evidence="14" key="1">
    <citation type="submission" date="2016-10" db="EMBL/GenBank/DDBJ databases">
        <authorList>
            <person name="Varghese N."/>
        </authorList>
    </citation>
    <scope>NUCLEOTIDE SEQUENCE [LARGE SCALE GENOMIC DNA]</scope>
    <source>
        <strain evidence="14">DSM 45096 / BCRC 16803 / CGMCC 4.1857 / CIP 109030 / JCM 12277 / KCTC 19219 / NBRC 100920 / 33214</strain>
    </source>
</reference>
<dbReference type="GO" id="GO:0005737">
    <property type="term" value="C:cytoplasm"/>
    <property type="evidence" value="ECO:0007669"/>
    <property type="project" value="TreeGrafter"/>
</dbReference>
<dbReference type="PANTHER" id="PTHR42801">
    <property type="entry name" value="THIOREDOXIN-DEPENDENT PEROXIDE REDUCTASE"/>
    <property type="match status" value="1"/>
</dbReference>
<gene>
    <name evidence="13" type="ORF">SAMN05414137_120102</name>
</gene>
<evidence type="ECO:0000256" key="1">
    <source>
        <dbReference type="ARBA" id="ARBA00003330"/>
    </source>
</evidence>
<dbReference type="Proteomes" id="UP000183015">
    <property type="component" value="Unassembled WGS sequence"/>
</dbReference>
<keyword evidence="4" id="KW-0049">Antioxidant</keyword>
<keyword evidence="3" id="KW-0575">Peroxidase</keyword>
<sequence>MTTTGSTVAAQIDAMHHQSAGRLPADVLAAFSDEQQQLDAAGVPAGVAPVGSVMPDGDLLDVHGEPTTLTAARDGRPAVVVFYRGTWCPYCNIALRAYQEQLQPALDARGVALVAISPQTPDGSLTMQQTKELTFTVLSDPGNQIARALGILTAPTESVRQAQATLGLDLTTVNADRTPGLPMPTVAVVDATGVLRWIDVHPNYATRTEPAAILAALATLD</sequence>
<dbReference type="SUPFAM" id="SSF52833">
    <property type="entry name" value="Thioredoxin-like"/>
    <property type="match status" value="1"/>
</dbReference>
<dbReference type="Gene3D" id="3.40.30.10">
    <property type="entry name" value="Glutaredoxin"/>
    <property type="match status" value="1"/>
</dbReference>
<evidence type="ECO:0000259" key="12">
    <source>
        <dbReference type="PROSITE" id="PS51352"/>
    </source>
</evidence>
<dbReference type="AlphaFoldDB" id="A0A1H7WFX7"/>
<keyword evidence="5" id="KW-0560">Oxidoreductase</keyword>
<evidence type="ECO:0000256" key="6">
    <source>
        <dbReference type="ARBA" id="ARBA00023157"/>
    </source>
</evidence>
<dbReference type="InterPro" id="IPR050924">
    <property type="entry name" value="Peroxiredoxin_BCP/PrxQ"/>
</dbReference>